<evidence type="ECO:0000313" key="6">
    <source>
        <dbReference type="Proteomes" id="UP000595224"/>
    </source>
</evidence>
<name>A0A7T3RBK8_9SPIR</name>
<keyword evidence="1 2" id="KW-0238">DNA-binding</keyword>
<protein>
    <recommendedName>
        <fullName evidence="2 3">Single-stranded DNA-binding protein</fullName>
        <shortName evidence="2">SSB</shortName>
    </recommendedName>
</protein>
<feature type="compositionally biased region" description="Low complexity" evidence="4">
    <location>
        <begin position="114"/>
        <end position="128"/>
    </location>
</feature>
<dbReference type="GO" id="GO:0006260">
    <property type="term" value="P:DNA replication"/>
    <property type="evidence" value="ECO:0007669"/>
    <property type="project" value="InterPro"/>
</dbReference>
<comment type="caution">
    <text evidence="2">Lacks conserved residue(s) required for the propagation of feature annotation.</text>
</comment>
<dbReference type="GO" id="GO:0009295">
    <property type="term" value="C:nucleoid"/>
    <property type="evidence" value="ECO:0007669"/>
    <property type="project" value="TreeGrafter"/>
</dbReference>
<accession>A0A7T3RBK8</accession>
<dbReference type="PANTHER" id="PTHR10302">
    <property type="entry name" value="SINGLE-STRANDED DNA-BINDING PROTEIN"/>
    <property type="match status" value="1"/>
</dbReference>
<dbReference type="InterPro" id="IPR012340">
    <property type="entry name" value="NA-bd_OB-fold"/>
</dbReference>
<feature type="region of interest" description="Disordered" evidence="4">
    <location>
        <begin position="111"/>
        <end position="170"/>
    </location>
</feature>
<dbReference type="HAMAP" id="MF_00984">
    <property type="entry name" value="SSB"/>
    <property type="match status" value="1"/>
</dbReference>
<dbReference type="EMBL" id="CP064936">
    <property type="protein sequence ID" value="QQA00082.1"/>
    <property type="molecule type" value="Genomic_DNA"/>
</dbReference>
<dbReference type="PROSITE" id="PS50935">
    <property type="entry name" value="SSB"/>
    <property type="match status" value="1"/>
</dbReference>
<gene>
    <name evidence="5" type="primary">ssb</name>
    <name evidence="5" type="ORF">IWA51_07275</name>
</gene>
<dbReference type="KEGG" id="tper:IWA51_07275"/>
<evidence type="ECO:0000256" key="4">
    <source>
        <dbReference type="SAM" id="MobiDB-lite"/>
    </source>
</evidence>
<dbReference type="Pfam" id="PF00436">
    <property type="entry name" value="SSB"/>
    <property type="match status" value="1"/>
</dbReference>
<evidence type="ECO:0000256" key="2">
    <source>
        <dbReference type="HAMAP-Rule" id="MF_00984"/>
    </source>
</evidence>
<dbReference type="Proteomes" id="UP000595224">
    <property type="component" value="Chromosome"/>
</dbReference>
<dbReference type="AlphaFoldDB" id="A0A7T3RBK8"/>
<dbReference type="NCBIfam" id="TIGR00621">
    <property type="entry name" value="ssb"/>
    <property type="match status" value="1"/>
</dbReference>
<dbReference type="SUPFAM" id="SSF50249">
    <property type="entry name" value="Nucleic acid-binding proteins"/>
    <property type="match status" value="1"/>
</dbReference>
<keyword evidence="6" id="KW-1185">Reference proteome</keyword>
<dbReference type="GO" id="GO:0003697">
    <property type="term" value="F:single-stranded DNA binding"/>
    <property type="evidence" value="ECO:0007669"/>
    <property type="project" value="UniProtKB-UniRule"/>
</dbReference>
<dbReference type="RefSeq" id="WP_198441949.1">
    <property type="nucleotide sequence ID" value="NZ_CBCSHE010000001.1"/>
</dbReference>
<dbReference type="InterPro" id="IPR000424">
    <property type="entry name" value="Primosome_PriB/ssb"/>
</dbReference>
<dbReference type="PANTHER" id="PTHR10302:SF0">
    <property type="entry name" value="SINGLE-STRANDED DNA-BINDING PROTEIN, MITOCHONDRIAL"/>
    <property type="match status" value="1"/>
</dbReference>
<evidence type="ECO:0000256" key="3">
    <source>
        <dbReference type="RuleBase" id="RU000524"/>
    </source>
</evidence>
<dbReference type="Gene3D" id="2.40.50.140">
    <property type="entry name" value="Nucleic acid-binding proteins"/>
    <property type="match status" value="1"/>
</dbReference>
<dbReference type="InterPro" id="IPR011344">
    <property type="entry name" value="ssDNA-bd"/>
</dbReference>
<evidence type="ECO:0000256" key="1">
    <source>
        <dbReference type="ARBA" id="ARBA00023125"/>
    </source>
</evidence>
<evidence type="ECO:0000313" key="5">
    <source>
        <dbReference type="EMBL" id="QQA00082.1"/>
    </source>
</evidence>
<comment type="subunit">
    <text evidence="2">Homotetramer.</text>
</comment>
<reference evidence="5 6" key="1">
    <citation type="submission" date="2020-11" db="EMBL/GenBank/DDBJ databases">
        <title>Treponema Peruensis nv. sp., first commensal Treponema isolated from human feces.</title>
        <authorList>
            <person name="Belkhou C."/>
            <person name="Raes J."/>
        </authorList>
    </citation>
    <scope>NUCLEOTIDE SEQUENCE [LARGE SCALE GENOMIC DNA]</scope>
    <source>
        <strain evidence="5 6">RCC2812</strain>
    </source>
</reference>
<proteinExistence type="inferred from homology"/>
<organism evidence="5 6">
    <name type="scientific">Treponema peruense</name>
    <dbReference type="NCBI Taxonomy" id="2787628"/>
    <lineage>
        <taxon>Bacteria</taxon>
        <taxon>Pseudomonadati</taxon>
        <taxon>Spirochaetota</taxon>
        <taxon>Spirochaetia</taxon>
        <taxon>Spirochaetales</taxon>
        <taxon>Treponemataceae</taxon>
        <taxon>Treponema</taxon>
    </lineage>
</organism>
<dbReference type="CDD" id="cd04496">
    <property type="entry name" value="SSB_OBF"/>
    <property type="match status" value="1"/>
</dbReference>
<sequence>MAGSDMNIVALVGRLTRDAEIAYLASGTAAVTLAVAVNRSRREGDQFVSEVNYFDLVYYGKSAEAVKQYLTKGKQIAVQGSLKQDRWEKDGQKFSKVRVIVNSLELLGGRSDNGGQQSYGSPSGGYQPRADYGAGRSSGAETGGFEPQSGAAVENSFGGESTGFPEDIPF</sequence>